<feature type="compositionally biased region" description="Low complexity" evidence="1">
    <location>
        <begin position="73"/>
        <end position="87"/>
    </location>
</feature>
<reference evidence="2" key="2">
    <citation type="submission" date="2022-01" db="EMBL/GenBank/DDBJ databases">
        <authorList>
            <person name="Yamashiro T."/>
            <person name="Shiraishi A."/>
            <person name="Satake H."/>
            <person name="Nakayama K."/>
        </authorList>
    </citation>
    <scope>NUCLEOTIDE SEQUENCE</scope>
</reference>
<sequence length="512" mass="55755">MGPAVSSNLQQPARVGRSYAGSRPVDSSSGSSSSSSLGFPPQGVGLRIYTLGDMMSSVSQKQASAALLRRRNTSSSHWSKNSGSNRSPEQMVTSAPMVALLSDSPLMRLDISVYCNPYLYSNAFLAPRGLCPLKTLLKTSTKMLVNSSVWGVGGDAGGEPCDGVSVEEGGLWRGWSGVVLLFLVAESNDRVRLIMYFINAYGRDFSSLRRSEVRFRVYCDTILLSSTESPGRESTTIPVHETVKIPEFCLPLRIEALEGTVSYYSWSWDTLRLSRTAGVSDGSMDACDQSTSKGILLWTTVMAQQSCDYCVAGKADRRRQTVVIYRTAVNAVIGDRTTGTVLPRRPCSRTVLCWVMTVATVQSVKNAPSGRPRALKHRCITTPVKRKLIPPHSVNQVPHLQAMIDEGVTAVLATRATTRNGDDSHTSGTGCEKDLEAVRSATFKTSEMSKPYLQGHRRSGRIDPMDTGIADIVTGCSLKRTDKIERYVGGDSRPDLLSVVASMHRNPCKRGY</sequence>
<name>A0ABQ5IR11_9ASTR</name>
<feature type="region of interest" description="Disordered" evidence="1">
    <location>
        <begin position="62"/>
        <end position="91"/>
    </location>
</feature>
<evidence type="ECO:0000313" key="2">
    <source>
        <dbReference type="EMBL" id="GJU02712.1"/>
    </source>
</evidence>
<dbReference type="Proteomes" id="UP001151760">
    <property type="component" value="Unassembled WGS sequence"/>
</dbReference>
<feature type="compositionally biased region" description="Low complexity" evidence="1">
    <location>
        <begin position="27"/>
        <end position="36"/>
    </location>
</feature>
<proteinExistence type="predicted"/>
<comment type="caution">
    <text evidence="2">The sequence shown here is derived from an EMBL/GenBank/DDBJ whole genome shotgun (WGS) entry which is preliminary data.</text>
</comment>
<feature type="compositionally biased region" description="Polar residues" evidence="1">
    <location>
        <begin position="1"/>
        <end position="11"/>
    </location>
</feature>
<reference evidence="2" key="1">
    <citation type="journal article" date="2022" name="Int. J. Mol. Sci.">
        <title>Draft Genome of Tanacetum Coccineum: Genomic Comparison of Closely Related Tanacetum-Family Plants.</title>
        <authorList>
            <person name="Yamashiro T."/>
            <person name="Shiraishi A."/>
            <person name="Nakayama K."/>
            <person name="Satake H."/>
        </authorList>
    </citation>
    <scope>NUCLEOTIDE SEQUENCE</scope>
</reference>
<accession>A0ABQ5IR11</accession>
<keyword evidence="3" id="KW-1185">Reference proteome</keyword>
<evidence type="ECO:0000313" key="3">
    <source>
        <dbReference type="Proteomes" id="UP001151760"/>
    </source>
</evidence>
<gene>
    <name evidence="2" type="ORF">Tco_1113050</name>
</gene>
<protein>
    <submittedName>
        <fullName evidence="2">Uncharacterized protein</fullName>
    </submittedName>
</protein>
<dbReference type="EMBL" id="BQNB010021087">
    <property type="protein sequence ID" value="GJU02712.1"/>
    <property type="molecule type" value="Genomic_DNA"/>
</dbReference>
<feature type="region of interest" description="Disordered" evidence="1">
    <location>
        <begin position="1"/>
        <end position="39"/>
    </location>
</feature>
<evidence type="ECO:0000256" key="1">
    <source>
        <dbReference type="SAM" id="MobiDB-lite"/>
    </source>
</evidence>
<organism evidence="2 3">
    <name type="scientific">Tanacetum coccineum</name>
    <dbReference type="NCBI Taxonomy" id="301880"/>
    <lineage>
        <taxon>Eukaryota</taxon>
        <taxon>Viridiplantae</taxon>
        <taxon>Streptophyta</taxon>
        <taxon>Embryophyta</taxon>
        <taxon>Tracheophyta</taxon>
        <taxon>Spermatophyta</taxon>
        <taxon>Magnoliopsida</taxon>
        <taxon>eudicotyledons</taxon>
        <taxon>Gunneridae</taxon>
        <taxon>Pentapetalae</taxon>
        <taxon>asterids</taxon>
        <taxon>campanulids</taxon>
        <taxon>Asterales</taxon>
        <taxon>Asteraceae</taxon>
        <taxon>Asteroideae</taxon>
        <taxon>Anthemideae</taxon>
        <taxon>Anthemidinae</taxon>
        <taxon>Tanacetum</taxon>
    </lineage>
</organism>